<dbReference type="SUPFAM" id="SSF161111">
    <property type="entry name" value="Cation efflux protein transmembrane domain-like"/>
    <property type="match status" value="1"/>
</dbReference>
<evidence type="ECO:0000256" key="6">
    <source>
        <dbReference type="SAM" id="Phobius"/>
    </source>
</evidence>
<dbReference type="GO" id="GO:0005794">
    <property type="term" value="C:Golgi apparatus"/>
    <property type="evidence" value="ECO:0000318"/>
    <property type="project" value="GO_Central"/>
</dbReference>
<dbReference type="PANTHER" id="PTHR45755">
    <property type="match status" value="1"/>
</dbReference>
<dbReference type="STRING" id="3983.A0A2C9U473"/>
<evidence type="ECO:0000256" key="4">
    <source>
        <dbReference type="ARBA" id="ARBA00022989"/>
    </source>
</evidence>
<dbReference type="Pfam" id="PF01545">
    <property type="entry name" value="Cation_efflux"/>
    <property type="match status" value="1"/>
</dbReference>
<dbReference type="GO" id="GO:0030001">
    <property type="term" value="P:metal ion transport"/>
    <property type="evidence" value="ECO:0000318"/>
    <property type="project" value="GO_Central"/>
</dbReference>
<proteinExistence type="predicted"/>
<dbReference type="GO" id="GO:0005385">
    <property type="term" value="F:zinc ion transmembrane transporter activity"/>
    <property type="evidence" value="ECO:0007669"/>
    <property type="project" value="InterPro"/>
</dbReference>
<keyword evidence="2" id="KW-0813">Transport</keyword>
<dbReference type="EMBL" id="CM004403">
    <property type="protein sequence ID" value="OAY24582.1"/>
    <property type="molecule type" value="Genomic_DNA"/>
</dbReference>
<dbReference type="Gene3D" id="1.20.1510.10">
    <property type="entry name" value="Cation efflux protein transmembrane domain"/>
    <property type="match status" value="1"/>
</dbReference>
<feature type="transmembrane region" description="Helical" evidence="6">
    <location>
        <begin position="178"/>
        <end position="199"/>
    </location>
</feature>
<dbReference type="InterPro" id="IPR045316">
    <property type="entry name" value="Msc2-like"/>
</dbReference>
<evidence type="ECO:0000256" key="2">
    <source>
        <dbReference type="ARBA" id="ARBA00022448"/>
    </source>
</evidence>
<keyword evidence="4 6" id="KW-1133">Transmembrane helix</keyword>
<dbReference type="InterPro" id="IPR027469">
    <property type="entry name" value="Cation_efflux_TMD_sf"/>
</dbReference>
<dbReference type="InterPro" id="IPR058533">
    <property type="entry name" value="Cation_efflux_TM"/>
</dbReference>
<name>A0A2C9U473_MANES</name>
<feature type="transmembrane region" description="Helical" evidence="6">
    <location>
        <begin position="148"/>
        <end position="172"/>
    </location>
</feature>
<evidence type="ECO:0000259" key="7">
    <source>
        <dbReference type="Pfam" id="PF01545"/>
    </source>
</evidence>
<comment type="subcellular location">
    <subcellularLocation>
        <location evidence="1">Membrane</location>
        <topology evidence="1">Multi-pass membrane protein</topology>
    </subcellularLocation>
</comment>
<keyword evidence="5 6" id="KW-0472">Membrane</keyword>
<dbReference type="PANTHER" id="PTHR45755:SF3">
    <property type="entry name" value="METAL TOLERANCE PROTEIN C2"/>
    <property type="match status" value="1"/>
</dbReference>
<evidence type="ECO:0000256" key="1">
    <source>
        <dbReference type="ARBA" id="ARBA00004141"/>
    </source>
</evidence>
<organism evidence="8">
    <name type="scientific">Manihot esculenta</name>
    <name type="common">Cassava</name>
    <name type="synonym">Jatropha manihot</name>
    <dbReference type="NCBI Taxonomy" id="3983"/>
    <lineage>
        <taxon>Eukaryota</taxon>
        <taxon>Viridiplantae</taxon>
        <taxon>Streptophyta</taxon>
        <taxon>Embryophyta</taxon>
        <taxon>Tracheophyta</taxon>
        <taxon>Spermatophyta</taxon>
        <taxon>Magnoliopsida</taxon>
        <taxon>eudicotyledons</taxon>
        <taxon>Gunneridae</taxon>
        <taxon>Pentapetalae</taxon>
        <taxon>rosids</taxon>
        <taxon>fabids</taxon>
        <taxon>Malpighiales</taxon>
        <taxon>Euphorbiaceae</taxon>
        <taxon>Crotonoideae</taxon>
        <taxon>Manihoteae</taxon>
        <taxon>Manihot</taxon>
    </lineage>
</organism>
<keyword evidence="3 6" id="KW-0812">Transmembrane</keyword>
<gene>
    <name evidence="8" type="ORF">MANES_17G026700</name>
</gene>
<reference evidence="8" key="1">
    <citation type="submission" date="2016-02" db="EMBL/GenBank/DDBJ databases">
        <title>WGS assembly of Manihot esculenta.</title>
        <authorList>
            <person name="Bredeson J.V."/>
            <person name="Prochnik S.E."/>
            <person name="Lyons J.B."/>
            <person name="Schmutz J."/>
            <person name="Grimwood J."/>
            <person name="Vrebalov J."/>
            <person name="Bart R.S."/>
            <person name="Amuge T."/>
            <person name="Ferguson M.E."/>
            <person name="Green R."/>
            <person name="Putnam N."/>
            <person name="Stites J."/>
            <person name="Rounsley S."/>
            <person name="Rokhsar D.S."/>
        </authorList>
    </citation>
    <scope>NUCLEOTIDE SEQUENCE [LARGE SCALE GENOMIC DNA]</scope>
    <source>
        <tissue evidence="8">Leaf</tissue>
    </source>
</reference>
<accession>A0A2C9U473</accession>
<dbReference type="GO" id="GO:0016020">
    <property type="term" value="C:membrane"/>
    <property type="evidence" value="ECO:0007669"/>
    <property type="project" value="UniProtKB-SubCell"/>
</dbReference>
<evidence type="ECO:0000256" key="3">
    <source>
        <dbReference type="ARBA" id="ARBA00022692"/>
    </source>
</evidence>
<dbReference type="GO" id="GO:0046873">
    <property type="term" value="F:metal ion transmembrane transporter activity"/>
    <property type="evidence" value="ECO:0000318"/>
    <property type="project" value="GO_Central"/>
</dbReference>
<dbReference type="AlphaFoldDB" id="A0A2C9U473"/>
<dbReference type="GO" id="GO:0006882">
    <property type="term" value="P:intracellular zinc ion homeostasis"/>
    <property type="evidence" value="ECO:0007669"/>
    <property type="project" value="InterPro"/>
</dbReference>
<evidence type="ECO:0000313" key="8">
    <source>
        <dbReference type="EMBL" id="OAY24582.1"/>
    </source>
</evidence>
<sequence length="286" mass="32017">MPNSFFHFTQHTLLSLSVGASLPSFPSQNSQSDAFLLHFTDDCRQPDFGFGASDRRYTYWRQSSFHQQSGEPHTPISVISNDTARPLLSRTVSSIDIPPEIFSDDYERESTYEEEKDSMKEKKTLSVLYSVISIFRVVRSGNRQMKRLFMMISLNVAYSTVELGIGLFTGRVGFVSDAFHLTFGCGLLTFSLFAMAASRGKPDRVYTYGELTLKCEFSFKCLILASWFLSLGVENAEVLCLGLVSVAVFVLVMPLFKSTAGVLLQMAPPSIHSSALNKCLRQLRCK</sequence>
<evidence type="ECO:0000256" key="5">
    <source>
        <dbReference type="ARBA" id="ARBA00023136"/>
    </source>
</evidence>
<feature type="domain" description="Cation efflux protein transmembrane" evidence="7">
    <location>
        <begin position="148"/>
        <end position="209"/>
    </location>
</feature>
<feature type="transmembrane region" description="Helical" evidence="6">
    <location>
        <begin position="236"/>
        <end position="256"/>
    </location>
</feature>
<protein>
    <recommendedName>
        <fullName evidence="7">Cation efflux protein transmembrane domain-containing protein</fullName>
    </recommendedName>
</protein>